<feature type="domain" description="Ice-binding protein C-terminal" evidence="2">
    <location>
        <begin position="192"/>
        <end position="216"/>
    </location>
</feature>
<keyword evidence="1" id="KW-0732">Signal</keyword>
<dbReference type="RefSeq" id="WP_317836080.1">
    <property type="nucleotide sequence ID" value="NZ_CP136920.1"/>
</dbReference>
<dbReference type="Pfam" id="PF07589">
    <property type="entry name" value="PEP-CTERM"/>
    <property type="match status" value="1"/>
</dbReference>
<feature type="signal peptide" evidence="1">
    <location>
        <begin position="1"/>
        <end position="25"/>
    </location>
</feature>
<evidence type="ECO:0000256" key="1">
    <source>
        <dbReference type="SAM" id="SignalP"/>
    </source>
</evidence>
<dbReference type="NCBIfam" id="TIGR02595">
    <property type="entry name" value="PEP_CTERM"/>
    <property type="match status" value="1"/>
</dbReference>
<dbReference type="InterPro" id="IPR013424">
    <property type="entry name" value="Ice-binding_C"/>
</dbReference>
<evidence type="ECO:0000259" key="2">
    <source>
        <dbReference type="Pfam" id="PF07589"/>
    </source>
</evidence>
<protein>
    <submittedName>
        <fullName evidence="3">PEP-CTERM sorting domain-containing protein</fullName>
    </submittedName>
</protein>
<proteinExistence type="predicted"/>
<accession>A0AAQ3LF01</accession>
<reference evidence="3 4" key="1">
    <citation type="submission" date="2023-10" db="EMBL/GenBank/DDBJ databases">
        <title>Rubellicoccus peritrichatus gen. nov., sp. nov., isolated from an algae of coral reef tank.</title>
        <authorList>
            <person name="Luo J."/>
        </authorList>
    </citation>
    <scope>NUCLEOTIDE SEQUENCE [LARGE SCALE GENOMIC DNA]</scope>
    <source>
        <strain evidence="3 4">CR14</strain>
    </source>
</reference>
<dbReference type="AlphaFoldDB" id="A0AAQ3LF01"/>
<dbReference type="Proteomes" id="UP001304300">
    <property type="component" value="Chromosome"/>
</dbReference>
<gene>
    <name evidence="3" type="ORF">RZN69_10525</name>
</gene>
<feature type="chain" id="PRO_5042884837" evidence="1">
    <location>
        <begin position="26"/>
        <end position="218"/>
    </location>
</feature>
<name>A0AAQ3LF01_9BACT</name>
<dbReference type="EMBL" id="CP136920">
    <property type="protein sequence ID" value="WOO43522.1"/>
    <property type="molecule type" value="Genomic_DNA"/>
</dbReference>
<keyword evidence="4" id="KW-1185">Reference proteome</keyword>
<evidence type="ECO:0000313" key="3">
    <source>
        <dbReference type="EMBL" id="WOO43522.1"/>
    </source>
</evidence>
<evidence type="ECO:0000313" key="4">
    <source>
        <dbReference type="Proteomes" id="UP001304300"/>
    </source>
</evidence>
<sequence>MNKVRIFIVVSALCAAFAAINTAQAIVSFQGQFANFFESNTTTDLPLGVAGVFVVDKNGDGFGNTTSIVGSVLTTGNSIAGADNEILNVVMSEALDQTGFNISTTAVTLGDGIDVGDEVGFFFFESLIPNATVTIGSEYGFFRTDSVLTASGADAAWVIPSDGSTVNISAFLNSLTPGSGIDDVTFSTTLTAVPEPSTYVAIVGIGVLAFTAYRRRRA</sequence>
<organism evidence="3 4">
    <name type="scientific">Rubellicoccus peritrichatus</name>
    <dbReference type="NCBI Taxonomy" id="3080537"/>
    <lineage>
        <taxon>Bacteria</taxon>
        <taxon>Pseudomonadati</taxon>
        <taxon>Verrucomicrobiota</taxon>
        <taxon>Opitutia</taxon>
        <taxon>Puniceicoccales</taxon>
        <taxon>Cerasicoccaceae</taxon>
        <taxon>Rubellicoccus</taxon>
    </lineage>
</organism>
<dbReference type="KEGG" id="puo:RZN69_10525"/>